<protein>
    <submittedName>
        <fullName evidence="1">Uncharacterized protein</fullName>
    </submittedName>
</protein>
<comment type="caution">
    <text evidence="1">The sequence shown here is derived from an EMBL/GenBank/DDBJ whole genome shotgun (WGS) entry which is preliminary data.</text>
</comment>
<gene>
    <name evidence="1" type="ORF">H010_19487</name>
</gene>
<evidence type="ECO:0000313" key="1">
    <source>
        <dbReference type="EMBL" id="MDG5977448.1"/>
    </source>
</evidence>
<name>A0A9X4SD43_9BURK</name>
<evidence type="ECO:0000313" key="2">
    <source>
        <dbReference type="Proteomes" id="UP001152876"/>
    </source>
</evidence>
<reference evidence="1" key="1">
    <citation type="submission" date="2013-01" db="EMBL/GenBank/DDBJ databases">
        <title>Genome draft of Hydrogenophaga taeniospiralis 2K1.</title>
        <authorList>
            <person name="Gomila M."/>
            <person name="Lalucat J."/>
        </authorList>
    </citation>
    <scope>NUCLEOTIDE SEQUENCE</scope>
    <source>
        <strain evidence="1">CCUG 15921</strain>
    </source>
</reference>
<sequence length="107" mass="12452">MAGLGLWVGWVGFAWRSWQRSPVGHLHWDAQATVDAEHPRKGIWRWRSDAYREGAPLLRLELALDLQDRVLLRLRNPDAAGSWVWVERMSDPPRWGDFRRALMAAHS</sequence>
<dbReference type="AlphaFoldDB" id="A0A9X4SD43"/>
<dbReference type="EMBL" id="AOGK01000021">
    <property type="protein sequence ID" value="MDG5977448.1"/>
    <property type="molecule type" value="Genomic_DNA"/>
</dbReference>
<organism evidence="1 2">
    <name type="scientific">Hydrogenophaga taeniospiralis CCUG 15921</name>
    <dbReference type="NCBI Taxonomy" id="1281780"/>
    <lineage>
        <taxon>Bacteria</taxon>
        <taxon>Pseudomonadati</taxon>
        <taxon>Pseudomonadota</taxon>
        <taxon>Betaproteobacteria</taxon>
        <taxon>Burkholderiales</taxon>
        <taxon>Comamonadaceae</taxon>
        <taxon>Hydrogenophaga</taxon>
    </lineage>
</organism>
<keyword evidence="2" id="KW-1185">Reference proteome</keyword>
<proteinExistence type="predicted"/>
<dbReference type="Proteomes" id="UP001152876">
    <property type="component" value="Unassembled WGS sequence"/>
</dbReference>
<accession>A0A9X4SD43</accession>